<dbReference type="Pfam" id="PF01551">
    <property type="entry name" value="Peptidase_M23"/>
    <property type="match status" value="1"/>
</dbReference>
<dbReference type="RefSeq" id="WP_310416309.1">
    <property type="nucleotide sequence ID" value="NZ_JAVDYC010000001.1"/>
</dbReference>
<dbReference type="InterPro" id="IPR011055">
    <property type="entry name" value="Dup_hybrid_motif"/>
</dbReference>
<dbReference type="InterPro" id="IPR016047">
    <property type="entry name" value="M23ase_b-sheet_dom"/>
</dbReference>
<protein>
    <submittedName>
        <fullName evidence="3">Murein DD-endopeptidase MepM/ murein hydrolase activator NlpD</fullName>
    </submittedName>
</protein>
<gene>
    <name evidence="3" type="ORF">J2S44_004076</name>
</gene>
<feature type="domain" description="M23ase beta-sheet core" evidence="2">
    <location>
        <begin position="250"/>
        <end position="356"/>
    </location>
</feature>
<accession>A0AAE3ZS05</accession>
<keyword evidence="4" id="KW-1185">Reference proteome</keyword>
<reference evidence="3 4" key="1">
    <citation type="submission" date="2023-07" db="EMBL/GenBank/DDBJ databases">
        <title>Sequencing the genomes of 1000 actinobacteria strains.</title>
        <authorList>
            <person name="Klenk H.-P."/>
        </authorList>
    </citation>
    <scope>NUCLEOTIDE SEQUENCE [LARGE SCALE GENOMIC DNA]</scope>
    <source>
        <strain evidence="3 4">DSM 44711</strain>
    </source>
</reference>
<dbReference type="EMBL" id="JAVDYC010000001">
    <property type="protein sequence ID" value="MDR7323826.1"/>
    <property type="molecule type" value="Genomic_DNA"/>
</dbReference>
<proteinExistence type="predicted"/>
<dbReference type="SUPFAM" id="SSF51261">
    <property type="entry name" value="Duplicated hybrid motif"/>
    <property type="match status" value="1"/>
</dbReference>
<evidence type="ECO:0000259" key="2">
    <source>
        <dbReference type="Pfam" id="PF01551"/>
    </source>
</evidence>
<name>A0AAE3ZS05_9ACTN</name>
<evidence type="ECO:0000313" key="4">
    <source>
        <dbReference type="Proteomes" id="UP001183629"/>
    </source>
</evidence>
<evidence type="ECO:0000313" key="3">
    <source>
        <dbReference type="EMBL" id="MDR7323826.1"/>
    </source>
</evidence>
<dbReference type="AlphaFoldDB" id="A0AAE3ZS05"/>
<sequence>MSDYEGAPRRPGLRIRRIALAVALTATLTLLCCGGTVSAFFLGGLGGLDDNTMTLSAYGCGEGGPVSADGNLPAIGPYGKVQVRNAAVIINVGSKMNVPPRGWVVAVATAMQESRLSNLGFLGDRNDHDSLGLFQQRPSMGWGTPEQLQDPEYAATKFYEKLITVAGWEDMSLTAAAQAVQRSAYPDAYAKHEPIATQIVNLLANGAARAIGSGTDLRCAAAGEVAASGWTIPVKAMVGSGFRTPERPDHDGVDLIVGRGAPIWAASSGIVTIAACDNDASGRSCNVDGYPGKLGCGWFVEVQHAGNLMTRYCHMVERPSAKVGDVVNAGQVIGRVGSSGNSSGPHLHFEVHVNNDRSSSGAVNPVSFMKDQGASLDGGQ</sequence>
<comment type="caution">
    <text evidence="3">The sequence shown here is derived from an EMBL/GenBank/DDBJ whole genome shotgun (WGS) entry which is preliminary data.</text>
</comment>
<dbReference type="InterPro" id="IPR050570">
    <property type="entry name" value="Cell_wall_metabolism_enzyme"/>
</dbReference>
<keyword evidence="3" id="KW-0378">Hydrolase</keyword>
<evidence type="ECO:0000256" key="1">
    <source>
        <dbReference type="SAM" id="MobiDB-lite"/>
    </source>
</evidence>
<organism evidence="3 4">
    <name type="scientific">Catenuloplanes niger</name>
    <dbReference type="NCBI Taxonomy" id="587534"/>
    <lineage>
        <taxon>Bacteria</taxon>
        <taxon>Bacillati</taxon>
        <taxon>Actinomycetota</taxon>
        <taxon>Actinomycetes</taxon>
        <taxon>Micromonosporales</taxon>
        <taxon>Micromonosporaceae</taxon>
        <taxon>Catenuloplanes</taxon>
    </lineage>
</organism>
<feature type="region of interest" description="Disordered" evidence="1">
    <location>
        <begin position="358"/>
        <end position="380"/>
    </location>
</feature>
<dbReference type="CDD" id="cd12797">
    <property type="entry name" value="M23_peptidase"/>
    <property type="match status" value="1"/>
</dbReference>
<dbReference type="Proteomes" id="UP001183629">
    <property type="component" value="Unassembled WGS sequence"/>
</dbReference>
<dbReference type="GO" id="GO:0004222">
    <property type="term" value="F:metalloendopeptidase activity"/>
    <property type="evidence" value="ECO:0007669"/>
    <property type="project" value="TreeGrafter"/>
</dbReference>
<dbReference type="PANTHER" id="PTHR21666">
    <property type="entry name" value="PEPTIDASE-RELATED"/>
    <property type="match status" value="1"/>
</dbReference>
<dbReference type="Gene3D" id="2.70.70.10">
    <property type="entry name" value="Glucose Permease (Domain IIA)"/>
    <property type="match status" value="1"/>
</dbReference>
<dbReference type="PANTHER" id="PTHR21666:SF270">
    <property type="entry name" value="MUREIN HYDROLASE ACTIVATOR ENVC"/>
    <property type="match status" value="1"/>
</dbReference>